<dbReference type="GO" id="GO:0009308">
    <property type="term" value="P:amine metabolic process"/>
    <property type="evidence" value="ECO:0007669"/>
    <property type="project" value="InterPro"/>
</dbReference>
<dbReference type="GO" id="GO:0016020">
    <property type="term" value="C:membrane"/>
    <property type="evidence" value="ECO:0007669"/>
    <property type="project" value="TreeGrafter"/>
</dbReference>
<evidence type="ECO:0000259" key="2">
    <source>
        <dbReference type="Pfam" id="PF00501"/>
    </source>
</evidence>
<dbReference type="GO" id="GO:0004467">
    <property type="term" value="F:long-chain fatty acid-CoA ligase activity"/>
    <property type="evidence" value="ECO:0007669"/>
    <property type="project" value="TreeGrafter"/>
</dbReference>
<dbReference type="STRING" id="3818.A0A444YUA1"/>
<dbReference type="Proteomes" id="UP000289738">
    <property type="component" value="Chromosome B06"/>
</dbReference>
<evidence type="ECO:0000256" key="1">
    <source>
        <dbReference type="SAM" id="MobiDB-lite"/>
    </source>
</evidence>
<protein>
    <recommendedName>
        <fullName evidence="6">AMP-dependent synthetase/ligase domain-containing protein</fullName>
    </recommendedName>
</protein>
<organism evidence="4 5">
    <name type="scientific">Arachis hypogaea</name>
    <name type="common">Peanut</name>
    <dbReference type="NCBI Taxonomy" id="3818"/>
    <lineage>
        <taxon>Eukaryota</taxon>
        <taxon>Viridiplantae</taxon>
        <taxon>Streptophyta</taxon>
        <taxon>Embryophyta</taxon>
        <taxon>Tracheophyta</taxon>
        <taxon>Spermatophyta</taxon>
        <taxon>Magnoliopsida</taxon>
        <taxon>eudicotyledons</taxon>
        <taxon>Gunneridae</taxon>
        <taxon>Pentapetalae</taxon>
        <taxon>rosids</taxon>
        <taxon>fabids</taxon>
        <taxon>Fabales</taxon>
        <taxon>Fabaceae</taxon>
        <taxon>Papilionoideae</taxon>
        <taxon>50 kb inversion clade</taxon>
        <taxon>dalbergioids sensu lato</taxon>
        <taxon>Dalbergieae</taxon>
        <taxon>Pterocarpus clade</taxon>
        <taxon>Arachis</taxon>
    </lineage>
</organism>
<gene>
    <name evidence="4" type="ORF">Ahy_B06g085355</name>
</gene>
<proteinExistence type="predicted"/>
<dbReference type="GO" id="GO:0005783">
    <property type="term" value="C:endoplasmic reticulum"/>
    <property type="evidence" value="ECO:0007669"/>
    <property type="project" value="TreeGrafter"/>
</dbReference>
<dbReference type="EMBL" id="SDMP01000016">
    <property type="protein sequence ID" value="RYR05495.1"/>
    <property type="molecule type" value="Genomic_DNA"/>
</dbReference>
<dbReference type="GO" id="GO:0008131">
    <property type="term" value="F:primary methylamine oxidase activity"/>
    <property type="evidence" value="ECO:0007669"/>
    <property type="project" value="InterPro"/>
</dbReference>
<accession>A0A444YUA1</accession>
<dbReference type="GO" id="GO:0005507">
    <property type="term" value="F:copper ion binding"/>
    <property type="evidence" value="ECO:0007669"/>
    <property type="project" value="InterPro"/>
</dbReference>
<feature type="region of interest" description="Disordered" evidence="1">
    <location>
        <begin position="428"/>
        <end position="469"/>
    </location>
</feature>
<evidence type="ECO:0000313" key="4">
    <source>
        <dbReference type="EMBL" id="RYR05495.1"/>
    </source>
</evidence>
<feature type="domain" description="AMP-dependent synthetase/ligase" evidence="2">
    <location>
        <begin position="137"/>
        <end position="252"/>
    </location>
</feature>
<keyword evidence="5" id="KW-1185">Reference proteome</keyword>
<feature type="region of interest" description="Disordered" evidence="1">
    <location>
        <begin position="1"/>
        <end position="61"/>
    </location>
</feature>
<dbReference type="Pfam" id="PF01179">
    <property type="entry name" value="Cu_amine_oxid"/>
    <property type="match status" value="1"/>
</dbReference>
<reference evidence="4 5" key="1">
    <citation type="submission" date="2019-01" db="EMBL/GenBank/DDBJ databases">
        <title>Sequencing of cultivated peanut Arachis hypogaea provides insights into genome evolution and oil improvement.</title>
        <authorList>
            <person name="Chen X."/>
        </authorList>
    </citation>
    <scope>NUCLEOTIDE SEQUENCE [LARGE SCALE GENOMIC DNA]</scope>
    <source>
        <strain evidence="5">cv. Fuhuasheng</strain>
        <tissue evidence="4">Leaves</tissue>
    </source>
</reference>
<dbReference type="Pfam" id="PF00501">
    <property type="entry name" value="AMP-binding"/>
    <property type="match status" value="1"/>
</dbReference>
<dbReference type="AlphaFoldDB" id="A0A444YUA1"/>
<dbReference type="SUPFAM" id="SSF49998">
    <property type="entry name" value="Amine oxidase catalytic domain"/>
    <property type="match status" value="1"/>
</dbReference>
<dbReference type="PANTHER" id="PTHR43272">
    <property type="entry name" value="LONG-CHAIN-FATTY-ACID--COA LIGASE"/>
    <property type="match status" value="1"/>
</dbReference>
<dbReference type="InterPro" id="IPR000873">
    <property type="entry name" value="AMP-dep_synth/lig_dom"/>
</dbReference>
<evidence type="ECO:0008006" key="6">
    <source>
        <dbReference type="Google" id="ProtNLM"/>
    </source>
</evidence>
<sequence length="523" mass="58306">MPAFITRRVETRDRVTVTERGKEHISRASSSPTTEKTRRPLSESRASSSSPPLPSPLPRHPLHVFNSKVDEGRKALRIQCANQLYVTSFYAEEICKELQCVATLFIRDIRDTLSFFIKDISSDWTHGSSVNKAPSAGKYKWQTYKEVYEVIQKVGSSIHSCGYGQGMKCGIYGANCPGWIISMEACNAHGLYYVPLYDTLGAGAVEFIICHAEISIAFVEEKKIPELLKTFPNASKFLKTLVSFEKFTPEQKQQVENFGVKSYSWDEFLQVVVNRTGQLTGYKLVPGSNCLPLARPEAKFLRRAAFLKPNLWVSPYAHNEMHPRGEFPNQNPRVEEGLVTWVQPLQKKIKMHLSQVILGNDSKEESTSNLTGDVKFVADTNWRPYLATRRNTILTGPPNIIHHFLDETLNPVITSSTAVRRDRAATVHCAQGPPSQGVLPPPSEVVGASASPSFPLSRTQALSPSSARRPHPRWLLCSRLGAARRRVAPRPSTLAVVSPLAILLHKGLTGQLKIEGFSDLFMQ</sequence>
<dbReference type="InterPro" id="IPR015798">
    <property type="entry name" value="Cu_amine_oxidase_C"/>
</dbReference>
<dbReference type="GO" id="GO:0048038">
    <property type="term" value="F:quinone binding"/>
    <property type="evidence" value="ECO:0007669"/>
    <property type="project" value="InterPro"/>
</dbReference>
<evidence type="ECO:0000313" key="5">
    <source>
        <dbReference type="Proteomes" id="UP000289738"/>
    </source>
</evidence>
<dbReference type="SUPFAM" id="SSF56801">
    <property type="entry name" value="Acetyl-CoA synthetase-like"/>
    <property type="match status" value="1"/>
</dbReference>
<dbReference type="InterPro" id="IPR036460">
    <property type="entry name" value="Cu_amine_oxidase_C_sf"/>
</dbReference>
<dbReference type="PANTHER" id="PTHR43272:SF3">
    <property type="entry name" value="LONG CHAIN ACYL-COA SYNTHETASE 4"/>
    <property type="match status" value="1"/>
</dbReference>
<feature type="compositionally biased region" description="Basic and acidic residues" evidence="1">
    <location>
        <begin position="7"/>
        <end position="26"/>
    </location>
</feature>
<evidence type="ECO:0000259" key="3">
    <source>
        <dbReference type="Pfam" id="PF01179"/>
    </source>
</evidence>
<name>A0A444YUA1_ARAHY</name>
<feature type="compositionally biased region" description="Polar residues" evidence="1">
    <location>
        <begin position="450"/>
        <end position="466"/>
    </location>
</feature>
<dbReference type="Gene3D" id="2.70.98.20">
    <property type="entry name" value="Copper amine oxidase, catalytic domain"/>
    <property type="match status" value="1"/>
</dbReference>
<comment type="caution">
    <text evidence="4">The sequence shown here is derived from an EMBL/GenBank/DDBJ whole genome shotgun (WGS) entry which is preliminary data.</text>
</comment>
<feature type="domain" description="Copper amine oxidase catalytic" evidence="3">
    <location>
        <begin position="261"/>
        <end position="343"/>
    </location>
</feature>